<keyword evidence="3 11" id="KW-1134">Transmembrane beta strand</keyword>
<keyword evidence="2 11" id="KW-0813">Transport</keyword>
<protein>
    <submittedName>
        <fullName evidence="15">TonB-dependent receptor</fullName>
    </submittedName>
</protein>
<dbReference type="PROSITE" id="PS52016">
    <property type="entry name" value="TONB_DEPENDENT_REC_3"/>
    <property type="match status" value="1"/>
</dbReference>
<name>A0ABT0RTD9_9SPHN</name>
<dbReference type="Pfam" id="PF00593">
    <property type="entry name" value="TonB_dep_Rec_b-barrel"/>
    <property type="match status" value="1"/>
</dbReference>
<dbReference type="RefSeq" id="WP_249903616.1">
    <property type="nucleotide sequence ID" value="NZ_JAMGBA010000001.1"/>
</dbReference>
<gene>
    <name evidence="15" type="ORF">LZ496_05675</name>
</gene>
<keyword evidence="15" id="KW-0675">Receptor</keyword>
<comment type="subcellular location">
    <subcellularLocation>
        <location evidence="1 11">Cell outer membrane</location>
        <topology evidence="1 11">Multi-pass membrane protein</topology>
    </subcellularLocation>
</comment>
<comment type="caution">
    <text evidence="15">The sequence shown here is derived from an EMBL/GenBank/DDBJ whole genome shotgun (WGS) entry which is preliminary data.</text>
</comment>
<proteinExistence type="inferred from homology"/>
<evidence type="ECO:0000256" key="10">
    <source>
        <dbReference type="ARBA" id="ARBA00023237"/>
    </source>
</evidence>
<evidence type="ECO:0000256" key="11">
    <source>
        <dbReference type="PROSITE-ProRule" id="PRU01360"/>
    </source>
</evidence>
<dbReference type="PANTHER" id="PTHR32552:SF81">
    <property type="entry name" value="TONB-DEPENDENT OUTER MEMBRANE RECEPTOR"/>
    <property type="match status" value="1"/>
</dbReference>
<organism evidence="15 16">
    <name type="scientific">Sphingomonas caseinilyticus</name>
    <dbReference type="NCBI Taxonomy" id="2908205"/>
    <lineage>
        <taxon>Bacteria</taxon>
        <taxon>Pseudomonadati</taxon>
        <taxon>Pseudomonadota</taxon>
        <taxon>Alphaproteobacteria</taxon>
        <taxon>Sphingomonadales</taxon>
        <taxon>Sphingomonadaceae</taxon>
        <taxon>Sphingomonas</taxon>
    </lineage>
</organism>
<dbReference type="Proteomes" id="UP001203410">
    <property type="component" value="Unassembled WGS sequence"/>
</dbReference>
<dbReference type="Gene3D" id="2.170.130.10">
    <property type="entry name" value="TonB-dependent receptor, plug domain"/>
    <property type="match status" value="1"/>
</dbReference>
<evidence type="ECO:0000313" key="15">
    <source>
        <dbReference type="EMBL" id="MCL6698270.1"/>
    </source>
</evidence>
<feature type="domain" description="TonB-dependent receptor plug" evidence="14">
    <location>
        <begin position="43"/>
        <end position="156"/>
    </location>
</feature>
<keyword evidence="7" id="KW-0406">Ion transport</keyword>
<evidence type="ECO:0000256" key="12">
    <source>
        <dbReference type="RuleBase" id="RU003357"/>
    </source>
</evidence>
<keyword evidence="8 12" id="KW-0798">TonB box</keyword>
<evidence type="ECO:0000256" key="9">
    <source>
        <dbReference type="ARBA" id="ARBA00023136"/>
    </source>
</evidence>
<dbReference type="InterPro" id="IPR037066">
    <property type="entry name" value="Plug_dom_sf"/>
</dbReference>
<evidence type="ECO:0000256" key="7">
    <source>
        <dbReference type="ARBA" id="ARBA00023065"/>
    </source>
</evidence>
<evidence type="ECO:0000256" key="3">
    <source>
        <dbReference type="ARBA" id="ARBA00022452"/>
    </source>
</evidence>
<dbReference type="PANTHER" id="PTHR32552">
    <property type="entry name" value="FERRICHROME IRON RECEPTOR-RELATED"/>
    <property type="match status" value="1"/>
</dbReference>
<comment type="similarity">
    <text evidence="11 12">Belongs to the TonB-dependent receptor family.</text>
</comment>
<dbReference type="EMBL" id="JAMGBA010000001">
    <property type="protein sequence ID" value="MCL6698270.1"/>
    <property type="molecule type" value="Genomic_DNA"/>
</dbReference>
<dbReference type="InterPro" id="IPR000531">
    <property type="entry name" value="Beta-barrel_TonB"/>
</dbReference>
<keyword evidence="6" id="KW-0408">Iron</keyword>
<dbReference type="InterPro" id="IPR036942">
    <property type="entry name" value="Beta-barrel_TonB_sf"/>
</dbReference>
<evidence type="ECO:0000256" key="1">
    <source>
        <dbReference type="ARBA" id="ARBA00004571"/>
    </source>
</evidence>
<dbReference type="Gene3D" id="2.40.170.20">
    <property type="entry name" value="TonB-dependent receptor, beta-barrel domain"/>
    <property type="match status" value="1"/>
</dbReference>
<keyword evidence="5 11" id="KW-0812">Transmembrane</keyword>
<dbReference type="SUPFAM" id="SSF56935">
    <property type="entry name" value="Porins"/>
    <property type="match status" value="1"/>
</dbReference>
<accession>A0ABT0RTD9</accession>
<keyword evidence="10 11" id="KW-0998">Cell outer membrane</keyword>
<dbReference type="InterPro" id="IPR039426">
    <property type="entry name" value="TonB-dep_rcpt-like"/>
</dbReference>
<evidence type="ECO:0000259" key="14">
    <source>
        <dbReference type="Pfam" id="PF07715"/>
    </source>
</evidence>
<evidence type="ECO:0000259" key="13">
    <source>
        <dbReference type="Pfam" id="PF00593"/>
    </source>
</evidence>
<evidence type="ECO:0000256" key="2">
    <source>
        <dbReference type="ARBA" id="ARBA00022448"/>
    </source>
</evidence>
<evidence type="ECO:0000256" key="6">
    <source>
        <dbReference type="ARBA" id="ARBA00023004"/>
    </source>
</evidence>
<keyword evidence="9 11" id="KW-0472">Membrane</keyword>
<reference evidence="15 16" key="1">
    <citation type="submission" date="2022-05" db="EMBL/GenBank/DDBJ databases">
        <authorList>
            <person name="Jo J.-H."/>
            <person name="Im W.-T."/>
        </authorList>
    </citation>
    <scope>NUCLEOTIDE SEQUENCE [LARGE SCALE GENOMIC DNA]</scope>
    <source>
        <strain evidence="15 16">NSE70-1</strain>
    </source>
</reference>
<dbReference type="Pfam" id="PF07715">
    <property type="entry name" value="Plug"/>
    <property type="match status" value="1"/>
</dbReference>
<evidence type="ECO:0000256" key="5">
    <source>
        <dbReference type="ARBA" id="ARBA00022692"/>
    </source>
</evidence>
<sequence>MLSLACAASMAMVAVIDDPGIDQPQEQQGDEIVVTGERIPRTLRETASSLSLVSERDIEAQSADRVDQLLALIPNVQLGNGSEGPAIRGQDTTGALQALPAFLGGNRPRTTLIVDGRRMTYNEFVFGAQPAWDLDRVEVFRSPQTTTQGQNSIAGAIFVYSNDPTSKPEHRARAIGGNYRTGQFSALASGPITDEVAFRVAGDIRYSHTTSHIADRIEDGDPNHDVFGLARVKLLAIPSWNPGARFELVYSHTHSQAPQIVGLTQPFRERRDENGFYGVFKINVDSLTATAHQPLAPDLALEVVITGGDSDTRRLAFPGLGQTQIDGRDWSAEAILNWSPVGSLQGVAGVSRTHQQLRQSIDLSLLSGIGRFDDKQGSFGLFGETSIVVLPRMTLTVGLRYQQDRQDRTGAFVAEEESVPLDFDRTFHAWLPKLSLAYDLSSDVRVGALAQRAYNPGGTTLRLDTGEPDNFEAEFLWDYEAFVRARLAGSRADLSANLFYYDMEDAQRANGIFVNAPGGFPVGFSDLFNAQKAYSYGAEVGLAWRPTDRIETRVSIGLLRTKLVDTGSGYEEFAGNEFGRSPRFSVAAAVDWEATPNLRLSAQARYHGDYYSDDSGNPDVRISPATIVDARAEYHLRRFTLFAYARNLFDNFALISGDPNGATAEDPRMVGVGIESRF</sequence>
<keyword evidence="16" id="KW-1185">Reference proteome</keyword>
<evidence type="ECO:0000256" key="8">
    <source>
        <dbReference type="ARBA" id="ARBA00023077"/>
    </source>
</evidence>
<dbReference type="InterPro" id="IPR012910">
    <property type="entry name" value="Plug_dom"/>
</dbReference>
<evidence type="ECO:0000256" key="4">
    <source>
        <dbReference type="ARBA" id="ARBA00022496"/>
    </source>
</evidence>
<keyword evidence="4" id="KW-0410">Iron transport</keyword>
<feature type="domain" description="TonB-dependent receptor-like beta-barrel" evidence="13">
    <location>
        <begin position="230"/>
        <end position="648"/>
    </location>
</feature>
<evidence type="ECO:0000313" key="16">
    <source>
        <dbReference type="Proteomes" id="UP001203410"/>
    </source>
</evidence>